<gene>
    <name evidence="9" type="ORF">EAI82_13325</name>
    <name evidence="8" type="ORF">ERS852533_02098</name>
</gene>
<name>A0A174PW59_9FIRM</name>
<evidence type="ECO:0000256" key="1">
    <source>
        <dbReference type="ARBA" id="ARBA00004141"/>
    </source>
</evidence>
<reference evidence="8 10" key="1">
    <citation type="submission" date="2015-09" db="EMBL/GenBank/DDBJ databases">
        <authorList>
            <consortium name="Pathogen Informatics"/>
        </authorList>
    </citation>
    <scope>NUCLEOTIDE SEQUENCE [LARGE SCALE GENOMIC DNA]</scope>
    <source>
        <strain evidence="8 10">2789STDY5834921</strain>
    </source>
</reference>
<protein>
    <submittedName>
        <fullName evidence="9">DMT family transporter</fullName>
    </submittedName>
    <submittedName>
        <fullName evidence="8">Predicted permeases</fullName>
    </submittedName>
</protein>
<evidence type="ECO:0000313" key="8">
    <source>
        <dbReference type="EMBL" id="CUP65534.1"/>
    </source>
</evidence>
<feature type="transmembrane region" description="Helical" evidence="6">
    <location>
        <begin position="180"/>
        <end position="199"/>
    </location>
</feature>
<reference evidence="9 11" key="2">
    <citation type="journal article" date="2019" name="Science, e1252229">
        <title>Invertible promoters mediate bacterial phase variation, antibiotic resistance, and host adaptation in the gut.</title>
        <authorList>
            <person name="Jiang X."/>
            <person name="Hall A.B."/>
            <person name="Arthur T.D."/>
            <person name="Plichta D.R."/>
            <person name="Covington C.T."/>
            <person name="Poyet M."/>
            <person name="Crothers J."/>
            <person name="Moses P.L."/>
            <person name="Tolonen A.C."/>
            <person name="Vlamakis H."/>
            <person name="Alm E.J."/>
            <person name="Xavier R.J."/>
        </authorList>
    </citation>
    <scope>NUCLEOTIDE SEQUENCE [LARGE SCALE GENOMIC DNA]</scope>
    <source>
        <strain evidence="9">Af_0058</strain>
        <strain evidence="11">af_0058</strain>
    </source>
</reference>
<dbReference type="PANTHER" id="PTHR22911">
    <property type="entry name" value="ACYL-MALONYL CONDENSING ENZYME-RELATED"/>
    <property type="match status" value="1"/>
</dbReference>
<evidence type="ECO:0000313" key="9">
    <source>
        <dbReference type="EMBL" id="RYT63518.1"/>
    </source>
</evidence>
<keyword evidence="3 6" id="KW-0812">Transmembrane</keyword>
<keyword evidence="4 6" id="KW-1133">Transmembrane helix</keyword>
<proteinExistence type="inferred from homology"/>
<feature type="transmembrane region" description="Helical" evidence="6">
    <location>
        <begin position="71"/>
        <end position="93"/>
    </location>
</feature>
<evidence type="ECO:0000256" key="2">
    <source>
        <dbReference type="ARBA" id="ARBA00007362"/>
    </source>
</evidence>
<evidence type="ECO:0000259" key="7">
    <source>
        <dbReference type="Pfam" id="PF00892"/>
    </source>
</evidence>
<dbReference type="GO" id="GO:0016020">
    <property type="term" value="C:membrane"/>
    <property type="evidence" value="ECO:0007669"/>
    <property type="project" value="UniProtKB-SubCell"/>
</dbReference>
<dbReference type="PANTHER" id="PTHR22911:SF6">
    <property type="entry name" value="SOLUTE CARRIER FAMILY 35 MEMBER G1"/>
    <property type="match status" value="1"/>
</dbReference>
<feature type="transmembrane region" description="Helical" evidence="6">
    <location>
        <begin position="264"/>
        <end position="282"/>
    </location>
</feature>
<dbReference type="Proteomes" id="UP000095413">
    <property type="component" value="Unassembled WGS sequence"/>
</dbReference>
<dbReference type="RefSeq" id="WP_055056260.1">
    <property type="nucleotide sequence ID" value="NZ_CZBA01000011.1"/>
</dbReference>
<dbReference type="PROSITE" id="PS51257">
    <property type="entry name" value="PROKAR_LIPOPROTEIN"/>
    <property type="match status" value="1"/>
</dbReference>
<feature type="transmembrane region" description="Helical" evidence="6">
    <location>
        <begin position="240"/>
        <end position="258"/>
    </location>
</feature>
<dbReference type="InterPro" id="IPR000620">
    <property type="entry name" value="EamA_dom"/>
</dbReference>
<feature type="domain" description="EamA" evidence="7">
    <location>
        <begin position="8"/>
        <end position="139"/>
    </location>
</feature>
<dbReference type="EMBL" id="RCXQ01000015">
    <property type="protein sequence ID" value="RYT63518.1"/>
    <property type="molecule type" value="Genomic_DNA"/>
</dbReference>
<feature type="domain" description="EamA" evidence="7">
    <location>
        <begin position="153"/>
        <end position="280"/>
    </location>
</feature>
<sequence length="290" mass="31774">MKQENYIKGMVMIILSAFFFACMNVSVRLAGDLPSVQKSFFRNLVAAVFAAIILTRKHMVPRVQKQYWGSLFLRCAFGTLGILCNFYAIDHLLVADASILNKLSPFFAIIFSFLLLKEKITPTQGACVFLAFIGCLFVVKPGFQNAALVPALIGVCGGLGAGVAYTMVRVLGTHGVKGPIIVFYFSVFSCLFVLPYLIFDYMPMTGRQLVTLMMAGLFAAGGQFTITAAYTYAPAGKISIFDYSQIIFATLLGFFLFGEIPDTYSFVGYGLIILASLGMFIYNMKAAKKS</sequence>
<dbReference type="AlphaFoldDB" id="A0A174PW59"/>
<feature type="transmembrane region" description="Helical" evidence="6">
    <location>
        <begin position="149"/>
        <end position="168"/>
    </location>
</feature>
<comment type="similarity">
    <text evidence="2">Belongs to the EamA transporter family.</text>
</comment>
<organism evidence="8 10">
    <name type="scientific">Blautia obeum</name>
    <dbReference type="NCBI Taxonomy" id="40520"/>
    <lineage>
        <taxon>Bacteria</taxon>
        <taxon>Bacillati</taxon>
        <taxon>Bacillota</taxon>
        <taxon>Clostridia</taxon>
        <taxon>Lachnospirales</taxon>
        <taxon>Lachnospiraceae</taxon>
        <taxon>Blautia</taxon>
    </lineage>
</organism>
<dbReference type="SUPFAM" id="SSF103481">
    <property type="entry name" value="Multidrug resistance efflux transporter EmrE"/>
    <property type="match status" value="2"/>
</dbReference>
<evidence type="ECO:0000313" key="10">
    <source>
        <dbReference type="Proteomes" id="UP000095413"/>
    </source>
</evidence>
<dbReference type="EMBL" id="CZBA01000011">
    <property type="protein sequence ID" value="CUP65534.1"/>
    <property type="molecule type" value="Genomic_DNA"/>
</dbReference>
<dbReference type="OrthoDB" id="5148831at2"/>
<comment type="subcellular location">
    <subcellularLocation>
        <location evidence="1">Membrane</location>
        <topology evidence="1">Multi-pass membrane protein</topology>
    </subcellularLocation>
</comment>
<evidence type="ECO:0000256" key="4">
    <source>
        <dbReference type="ARBA" id="ARBA00022989"/>
    </source>
</evidence>
<accession>A0A174PW59</accession>
<feature type="transmembrane region" description="Helical" evidence="6">
    <location>
        <begin position="123"/>
        <end position="143"/>
    </location>
</feature>
<feature type="transmembrane region" description="Helical" evidence="6">
    <location>
        <begin position="211"/>
        <end position="233"/>
    </location>
</feature>
<evidence type="ECO:0000256" key="6">
    <source>
        <dbReference type="SAM" id="Phobius"/>
    </source>
</evidence>
<keyword evidence="5 6" id="KW-0472">Membrane</keyword>
<evidence type="ECO:0000256" key="5">
    <source>
        <dbReference type="ARBA" id="ARBA00023136"/>
    </source>
</evidence>
<dbReference type="Pfam" id="PF00892">
    <property type="entry name" value="EamA"/>
    <property type="match status" value="2"/>
</dbReference>
<feature type="transmembrane region" description="Helical" evidence="6">
    <location>
        <begin position="99"/>
        <end position="116"/>
    </location>
</feature>
<feature type="transmembrane region" description="Helical" evidence="6">
    <location>
        <begin position="40"/>
        <end position="59"/>
    </location>
</feature>
<evidence type="ECO:0000256" key="3">
    <source>
        <dbReference type="ARBA" id="ARBA00022692"/>
    </source>
</evidence>
<dbReference type="InterPro" id="IPR037185">
    <property type="entry name" value="EmrE-like"/>
</dbReference>
<evidence type="ECO:0000313" key="11">
    <source>
        <dbReference type="Proteomes" id="UP000293506"/>
    </source>
</evidence>
<dbReference type="Proteomes" id="UP000293506">
    <property type="component" value="Unassembled WGS sequence"/>
</dbReference>